<dbReference type="OrthoDB" id="3226552at2759"/>
<comment type="caution">
    <text evidence="1">The sequence shown here is derived from an EMBL/GenBank/DDBJ whole genome shotgun (WGS) entry which is preliminary data.</text>
</comment>
<keyword evidence="2" id="KW-1185">Reference proteome</keyword>
<dbReference type="AlphaFoldDB" id="A0A9P6E8R0"/>
<sequence>MAIAFPPMLSMDDLQNLPELYYDVDEADDHWSDIIPPRSALTFAVVYDPEHDFMAFSDANILGFNSKQSSCYLLVPQDTSPSRAMTPRNVSRASSEYFDASEEPMEEVMKSYTMEHTSISGLTQTSSTLGGLDVYQRGASLAQTHIRQPIYSILEFEAGFNLDLKELGTTSMYQIVLSRKEK</sequence>
<organism evidence="1 2">
    <name type="scientific">Crepidotus variabilis</name>
    <dbReference type="NCBI Taxonomy" id="179855"/>
    <lineage>
        <taxon>Eukaryota</taxon>
        <taxon>Fungi</taxon>
        <taxon>Dikarya</taxon>
        <taxon>Basidiomycota</taxon>
        <taxon>Agaricomycotina</taxon>
        <taxon>Agaricomycetes</taxon>
        <taxon>Agaricomycetidae</taxon>
        <taxon>Agaricales</taxon>
        <taxon>Agaricineae</taxon>
        <taxon>Crepidotaceae</taxon>
        <taxon>Crepidotus</taxon>
    </lineage>
</organism>
<evidence type="ECO:0000313" key="1">
    <source>
        <dbReference type="EMBL" id="KAF9524572.1"/>
    </source>
</evidence>
<reference evidence="1" key="1">
    <citation type="submission" date="2020-11" db="EMBL/GenBank/DDBJ databases">
        <authorList>
            <consortium name="DOE Joint Genome Institute"/>
            <person name="Ahrendt S."/>
            <person name="Riley R."/>
            <person name="Andreopoulos W."/>
            <person name="Labutti K."/>
            <person name="Pangilinan J."/>
            <person name="Ruiz-Duenas F.J."/>
            <person name="Barrasa J.M."/>
            <person name="Sanchez-Garcia M."/>
            <person name="Camarero S."/>
            <person name="Miyauchi S."/>
            <person name="Serrano A."/>
            <person name="Linde D."/>
            <person name="Babiker R."/>
            <person name="Drula E."/>
            <person name="Ayuso-Fernandez I."/>
            <person name="Pacheco R."/>
            <person name="Padilla G."/>
            <person name="Ferreira P."/>
            <person name="Barriuso J."/>
            <person name="Kellner H."/>
            <person name="Castanera R."/>
            <person name="Alfaro M."/>
            <person name="Ramirez L."/>
            <person name="Pisabarro A.G."/>
            <person name="Kuo A."/>
            <person name="Tritt A."/>
            <person name="Lipzen A."/>
            <person name="He G."/>
            <person name="Yan M."/>
            <person name="Ng V."/>
            <person name="Cullen D."/>
            <person name="Martin F."/>
            <person name="Rosso M.-N."/>
            <person name="Henrissat B."/>
            <person name="Hibbett D."/>
            <person name="Martinez A.T."/>
            <person name="Grigoriev I.V."/>
        </authorList>
    </citation>
    <scope>NUCLEOTIDE SEQUENCE</scope>
    <source>
        <strain evidence="1">CBS 506.95</strain>
    </source>
</reference>
<protein>
    <submittedName>
        <fullName evidence="1">Uncharacterized protein</fullName>
    </submittedName>
</protein>
<proteinExistence type="predicted"/>
<dbReference type="EMBL" id="MU157897">
    <property type="protein sequence ID" value="KAF9524572.1"/>
    <property type="molecule type" value="Genomic_DNA"/>
</dbReference>
<dbReference type="Proteomes" id="UP000807306">
    <property type="component" value="Unassembled WGS sequence"/>
</dbReference>
<evidence type="ECO:0000313" key="2">
    <source>
        <dbReference type="Proteomes" id="UP000807306"/>
    </source>
</evidence>
<accession>A0A9P6E8R0</accession>
<name>A0A9P6E8R0_9AGAR</name>
<gene>
    <name evidence="1" type="ORF">CPB83DRAFT_607236</name>
</gene>